<dbReference type="GeneID" id="11501268"/>
<dbReference type="eggNOG" id="ENOG502S4ZU">
    <property type="taxonomic scope" value="Eukaryota"/>
</dbReference>
<organism evidence="1 2">
    <name type="scientific">Torulaspora delbrueckii</name>
    <name type="common">Yeast</name>
    <name type="synonym">Candida colliculosa</name>
    <dbReference type="NCBI Taxonomy" id="4950"/>
    <lineage>
        <taxon>Eukaryota</taxon>
        <taxon>Fungi</taxon>
        <taxon>Dikarya</taxon>
        <taxon>Ascomycota</taxon>
        <taxon>Saccharomycotina</taxon>
        <taxon>Saccharomycetes</taxon>
        <taxon>Saccharomycetales</taxon>
        <taxon>Saccharomycetaceae</taxon>
        <taxon>Torulaspora</taxon>
    </lineage>
</organism>
<dbReference type="GO" id="GO:0005776">
    <property type="term" value="C:autophagosome"/>
    <property type="evidence" value="ECO:0007669"/>
    <property type="project" value="EnsemblFungi"/>
</dbReference>
<reference evidence="1 2" key="1">
    <citation type="journal article" date="2011" name="Proc. Natl. Acad. Sci. U.S.A.">
        <title>Evolutionary erosion of yeast sex chromosomes by mating-type switching accidents.</title>
        <authorList>
            <person name="Gordon J.L."/>
            <person name="Armisen D."/>
            <person name="Proux-Wera E."/>
            <person name="Oheigeartaigh S.S."/>
            <person name="Byrne K.P."/>
            <person name="Wolfe K.H."/>
        </authorList>
    </citation>
    <scope>NUCLEOTIDE SEQUENCE [LARGE SCALE GENOMIC DNA]</scope>
    <source>
        <strain evidence="2">ATCC 10662 / CBS 1146 / NBRC 0425 / NCYC 2629 / NRRL Y-866</strain>
    </source>
</reference>
<dbReference type="InParanoid" id="G8ZZR0"/>
<accession>G8ZZR0</accession>
<dbReference type="CDD" id="cd02859">
    <property type="entry name" value="E_set_AMPKbeta_like_N"/>
    <property type="match status" value="1"/>
</dbReference>
<dbReference type="Gene3D" id="2.60.40.10">
    <property type="entry name" value="Immunoglobulins"/>
    <property type="match status" value="1"/>
</dbReference>
<keyword evidence="2" id="KW-1185">Reference proteome</keyword>
<dbReference type="InterPro" id="IPR013783">
    <property type="entry name" value="Ig-like_fold"/>
</dbReference>
<dbReference type="GO" id="GO:0005829">
    <property type="term" value="C:cytosol"/>
    <property type="evidence" value="ECO:0007669"/>
    <property type="project" value="EnsemblFungi"/>
</dbReference>
<name>G8ZZR0_TORDE</name>
<proteinExistence type="predicted"/>
<dbReference type="KEGG" id="tdl:TDEL_0H02450"/>
<dbReference type="GO" id="GO:0006995">
    <property type="term" value="P:cellular response to nitrogen starvation"/>
    <property type="evidence" value="ECO:0007669"/>
    <property type="project" value="EnsemblFungi"/>
</dbReference>
<dbReference type="HOGENOM" id="CLU_073112_0_0_1"/>
<dbReference type="GO" id="GO:0030437">
    <property type="term" value="P:ascospore formation"/>
    <property type="evidence" value="ECO:0007669"/>
    <property type="project" value="EnsemblFungi"/>
</dbReference>
<dbReference type="OrthoDB" id="5873279at2759"/>
<evidence type="ECO:0008006" key="3">
    <source>
        <dbReference type="Google" id="ProtNLM"/>
    </source>
</evidence>
<dbReference type="AlphaFoldDB" id="G8ZZR0"/>
<dbReference type="InterPro" id="IPR014756">
    <property type="entry name" value="Ig_E-set"/>
</dbReference>
<dbReference type="SUPFAM" id="SSF81296">
    <property type="entry name" value="E set domains"/>
    <property type="match status" value="1"/>
</dbReference>
<dbReference type="Proteomes" id="UP000005627">
    <property type="component" value="Chromosome 8"/>
</dbReference>
<dbReference type="EMBL" id="HE616749">
    <property type="protein sequence ID" value="CCE94104.1"/>
    <property type="molecule type" value="Genomic_DNA"/>
</dbReference>
<evidence type="ECO:0000313" key="2">
    <source>
        <dbReference type="Proteomes" id="UP000005627"/>
    </source>
</evidence>
<sequence>MSSIQFVIPSEVIGSYWSPQDKVVITGEFDDWKHSDYVLQYLENEGFKVAIPRINGQEKAMFKLVINDREWITLAYFETTVDGSGHTNNVLNYQDYEIDESLDDVTIGSARQESEQRQLLSYTAEVTTTPYVSPELLSPALAPQVALNDYVNISSHGELSSTEDLEFEPCDLDLEETLQYDSNTPFSSNQRPLNGLVSMVKKARTYWNS</sequence>
<evidence type="ECO:0000313" key="1">
    <source>
        <dbReference type="EMBL" id="CCE94104.1"/>
    </source>
</evidence>
<protein>
    <recommendedName>
        <fullName evidence="3">AMP-activated protein kinase glycogen-binding domain-containing protein</fullName>
    </recommendedName>
</protein>
<dbReference type="GO" id="GO:0061723">
    <property type="term" value="P:glycophagy"/>
    <property type="evidence" value="ECO:0007669"/>
    <property type="project" value="EnsemblFungi"/>
</dbReference>
<dbReference type="GO" id="GO:2001069">
    <property type="term" value="F:glycogen binding"/>
    <property type="evidence" value="ECO:0007669"/>
    <property type="project" value="EnsemblFungi"/>
</dbReference>
<dbReference type="GO" id="GO:0160183">
    <property type="term" value="F:autophagosome-membrane adaptor activity"/>
    <property type="evidence" value="ECO:0007669"/>
    <property type="project" value="EnsemblFungi"/>
</dbReference>
<dbReference type="FunCoup" id="G8ZZR0">
    <property type="interactions" value="17"/>
</dbReference>
<dbReference type="RefSeq" id="XP_003683315.1">
    <property type="nucleotide sequence ID" value="XM_003683267.1"/>
</dbReference>
<gene>
    <name evidence="1" type="primary">TDEL0H02450</name>
    <name evidence="1" type="ORF">TDEL_0H02450</name>
</gene>